<comment type="subcellular location">
    <subcellularLocation>
        <location evidence="1">Cell membrane</location>
        <topology evidence="1">Multi-pass membrane protein</topology>
    </subcellularLocation>
</comment>
<keyword evidence="3 6" id="KW-0812">Transmembrane</keyword>
<dbReference type="PANTHER" id="PTHR30086:SF20">
    <property type="entry name" value="ARGININE EXPORTER PROTEIN ARGO-RELATED"/>
    <property type="match status" value="1"/>
</dbReference>
<comment type="caution">
    <text evidence="7">The sequence shown here is derived from an EMBL/GenBank/DDBJ whole genome shotgun (WGS) entry which is preliminary data.</text>
</comment>
<sequence>MDYFLFVAICLAATFSPGPAVLLAIKNAISFGMKKTWVGIAGNISAMITMASFSAAGISLIILSSPWLFAAIKIVGGIYLIYLGVKSWRARQTVKGTEITPLQRETTGRALFYEAYIVGMTNPKAIAFYTALFPQFIDLNQPVFAQFAELTLTFAACSFSALSLYALLGTKLKIWLTNLKNWRRFQRITGSIFIGYGVALLSSQRT</sequence>
<keyword evidence="2" id="KW-1003">Cell membrane</keyword>
<dbReference type="EMBL" id="JAIWIU010000176">
    <property type="protein sequence ID" value="MCA2018508.1"/>
    <property type="molecule type" value="Genomic_DNA"/>
</dbReference>
<proteinExistence type="predicted"/>
<feature type="transmembrane region" description="Helical" evidence="6">
    <location>
        <begin position="144"/>
        <end position="168"/>
    </location>
</feature>
<keyword evidence="4 6" id="KW-1133">Transmembrane helix</keyword>
<reference evidence="8" key="1">
    <citation type="submission" date="2023-07" db="EMBL/GenBank/DDBJ databases">
        <title>Molecular identification of indigenous halophilic bacteria isolated from red sea cost, biodegradation of synthetic dyes and assessment of degraded metabolite toxicity.</title>
        <authorList>
            <person name="Chaieb K."/>
            <person name="Altayb H.N."/>
        </authorList>
    </citation>
    <scope>NUCLEOTIDE SEQUENCE [LARGE SCALE GENOMIC DNA]</scope>
    <source>
        <strain evidence="8">K20</strain>
    </source>
</reference>
<evidence type="ECO:0000256" key="6">
    <source>
        <dbReference type="SAM" id="Phobius"/>
    </source>
</evidence>
<feature type="transmembrane region" description="Helical" evidence="6">
    <location>
        <begin position="67"/>
        <end position="85"/>
    </location>
</feature>
<gene>
    <name evidence="7" type="ORF">LDJ79_20495</name>
</gene>
<protein>
    <submittedName>
        <fullName evidence="7">LysE family translocator</fullName>
    </submittedName>
</protein>
<dbReference type="PANTHER" id="PTHR30086">
    <property type="entry name" value="ARGININE EXPORTER PROTEIN ARGO"/>
    <property type="match status" value="1"/>
</dbReference>
<dbReference type="RefSeq" id="WP_225251893.1">
    <property type="nucleotide sequence ID" value="NZ_JAIWIU010000176.1"/>
</dbReference>
<keyword evidence="8" id="KW-1185">Reference proteome</keyword>
<evidence type="ECO:0000313" key="8">
    <source>
        <dbReference type="Proteomes" id="UP001199044"/>
    </source>
</evidence>
<evidence type="ECO:0000256" key="2">
    <source>
        <dbReference type="ARBA" id="ARBA00022475"/>
    </source>
</evidence>
<evidence type="ECO:0000313" key="7">
    <source>
        <dbReference type="EMBL" id="MCA2018508.1"/>
    </source>
</evidence>
<evidence type="ECO:0000256" key="1">
    <source>
        <dbReference type="ARBA" id="ARBA00004651"/>
    </source>
</evidence>
<accession>A0ABS7YT22</accession>
<evidence type="ECO:0000256" key="4">
    <source>
        <dbReference type="ARBA" id="ARBA00022989"/>
    </source>
</evidence>
<feature type="transmembrane region" description="Helical" evidence="6">
    <location>
        <begin position="37"/>
        <end position="61"/>
    </location>
</feature>
<feature type="transmembrane region" description="Helical" evidence="6">
    <location>
        <begin position="111"/>
        <end position="132"/>
    </location>
</feature>
<dbReference type="PIRSF" id="PIRSF006324">
    <property type="entry name" value="LeuE"/>
    <property type="match status" value="1"/>
</dbReference>
<dbReference type="Pfam" id="PF01810">
    <property type="entry name" value="LysE"/>
    <property type="match status" value="1"/>
</dbReference>
<dbReference type="InterPro" id="IPR001123">
    <property type="entry name" value="LeuE-type"/>
</dbReference>
<evidence type="ECO:0000256" key="5">
    <source>
        <dbReference type="ARBA" id="ARBA00023136"/>
    </source>
</evidence>
<keyword evidence="5 6" id="KW-0472">Membrane</keyword>
<feature type="transmembrane region" description="Helical" evidence="6">
    <location>
        <begin position="6"/>
        <end position="25"/>
    </location>
</feature>
<organism evidence="7 8">
    <name type="scientific">Vibrio tritonius</name>
    <dbReference type="NCBI Taxonomy" id="1435069"/>
    <lineage>
        <taxon>Bacteria</taxon>
        <taxon>Pseudomonadati</taxon>
        <taxon>Pseudomonadota</taxon>
        <taxon>Gammaproteobacteria</taxon>
        <taxon>Vibrionales</taxon>
        <taxon>Vibrionaceae</taxon>
        <taxon>Vibrio</taxon>
    </lineage>
</organism>
<name>A0ABS7YT22_9VIBR</name>
<dbReference type="Proteomes" id="UP001199044">
    <property type="component" value="Unassembled WGS sequence"/>
</dbReference>
<evidence type="ECO:0000256" key="3">
    <source>
        <dbReference type="ARBA" id="ARBA00022692"/>
    </source>
</evidence>